<feature type="compositionally biased region" description="Pro residues" evidence="1">
    <location>
        <begin position="122"/>
        <end position="137"/>
    </location>
</feature>
<keyword evidence="3" id="KW-1185">Reference proteome</keyword>
<name>A0A9Q0XTJ7_9SAUR</name>
<reference evidence="2" key="1">
    <citation type="journal article" date="2023" name="DNA Res.">
        <title>Chromosome-level genome assembly of Phrynocephalus forsythii using third-generation DNA sequencing and Hi-C analysis.</title>
        <authorList>
            <person name="Qi Y."/>
            <person name="Zhao W."/>
            <person name="Zhao Y."/>
            <person name="Niu C."/>
            <person name="Cao S."/>
            <person name="Zhang Y."/>
        </authorList>
    </citation>
    <scope>NUCLEOTIDE SEQUENCE</scope>
    <source>
        <tissue evidence="2">Muscle</tissue>
    </source>
</reference>
<dbReference type="Proteomes" id="UP001142489">
    <property type="component" value="Unassembled WGS sequence"/>
</dbReference>
<protein>
    <submittedName>
        <fullName evidence="2">Uncharacterized protein</fullName>
    </submittedName>
</protein>
<sequence length="380" mass="38716">MGWKACCPRLLQQEALPPQRPPGDSQDLVGAAALASQHTASPRDLFRPREGSSSASGTQGLPSSPGGQPGMPRRPLFRYQRSLTESAYIFRHLDLPPSPSPAGVFLSSASPLGAPLHSPPQSKLPPPVSPKPGPGAPSPLLGPGSLPPGAETPTPSALPAPQTAPRESPLPAASLLAEGDIQVAGVCGGADPSPSLCARASLHIPPTLARLPPRSSYSRHSPCLQPPSCKVSDPRLTPAPPCLLGRLPTSRACDPHGWPPGCGKPALSSSGRGPSSHSPPCPFRPLAHLQPGSGRRCPRRGGGRGASPELPCCTCPPPDTPPHPPPPPPEEKEALAAPAPDPQPSRICPLFQPQGPGGSGGAVVAAGPRTEPGRPGGIPH</sequence>
<feature type="compositionally biased region" description="Low complexity" evidence="1">
    <location>
        <begin position="57"/>
        <end position="74"/>
    </location>
</feature>
<proteinExistence type="predicted"/>
<comment type="caution">
    <text evidence="2">The sequence shown here is derived from an EMBL/GenBank/DDBJ whole genome shotgun (WGS) entry which is preliminary data.</text>
</comment>
<accession>A0A9Q0XTJ7</accession>
<feature type="region of interest" description="Disordered" evidence="1">
    <location>
        <begin position="254"/>
        <end position="380"/>
    </location>
</feature>
<evidence type="ECO:0000313" key="3">
    <source>
        <dbReference type="Proteomes" id="UP001142489"/>
    </source>
</evidence>
<organism evidence="2 3">
    <name type="scientific">Phrynocephalus forsythii</name>
    <dbReference type="NCBI Taxonomy" id="171643"/>
    <lineage>
        <taxon>Eukaryota</taxon>
        <taxon>Metazoa</taxon>
        <taxon>Chordata</taxon>
        <taxon>Craniata</taxon>
        <taxon>Vertebrata</taxon>
        <taxon>Euteleostomi</taxon>
        <taxon>Lepidosauria</taxon>
        <taxon>Squamata</taxon>
        <taxon>Bifurcata</taxon>
        <taxon>Unidentata</taxon>
        <taxon>Episquamata</taxon>
        <taxon>Toxicofera</taxon>
        <taxon>Iguania</taxon>
        <taxon>Acrodonta</taxon>
        <taxon>Agamidae</taxon>
        <taxon>Agaminae</taxon>
        <taxon>Phrynocephalus</taxon>
    </lineage>
</organism>
<feature type="region of interest" description="Disordered" evidence="1">
    <location>
        <begin position="99"/>
        <end position="175"/>
    </location>
</feature>
<evidence type="ECO:0000256" key="1">
    <source>
        <dbReference type="SAM" id="MobiDB-lite"/>
    </source>
</evidence>
<feature type="region of interest" description="Disordered" evidence="1">
    <location>
        <begin position="14"/>
        <end position="78"/>
    </location>
</feature>
<gene>
    <name evidence="2" type="ORF">JRQ81_017084</name>
</gene>
<dbReference type="OrthoDB" id="5971719at2759"/>
<feature type="compositionally biased region" description="Pro residues" evidence="1">
    <location>
        <begin position="316"/>
        <end position="328"/>
    </location>
</feature>
<evidence type="ECO:0000313" key="2">
    <source>
        <dbReference type="EMBL" id="KAJ7327325.1"/>
    </source>
</evidence>
<dbReference type="AlphaFoldDB" id="A0A9Q0XTJ7"/>
<feature type="region of interest" description="Disordered" evidence="1">
    <location>
        <begin position="208"/>
        <end position="235"/>
    </location>
</feature>
<feature type="compositionally biased region" description="Low complexity" evidence="1">
    <location>
        <begin position="138"/>
        <end position="149"/>
    </location>
</feature>
<dbReference type="EMBL" id="JAPFRF010000007">
    <property type="protein sequence ID" value="KAJ7327325.1"/>
    <property type="molecule type" value="Genomic_DNA"/>
</dbReference>